<name>A0A8X6RPQ1_TRICX</name>
<dbReference type="SMART" id="SM00343">
    <property type="entry name" value="ZnF_C2HC"/>
    <property type="match status" value="2"/>
</dbReference>
<dbReference type="SUPFAM" id="SSF50630">
    <property type="entry name" value="Acid proteases"/>
    <property type="match status" value="1"/>
</dbReference>
<dbReference type="SUPFAM" id="SSF57756">
    <property type="entry name" value="Retrovirus zinc finger-like domains"/>
    <property type="match status" value="1"/>
</dbReference>
<dbReference type="GO" id="GO:0006508">
    <property type="term" value="P:proteolysis"/>
    <property type="evidence" value="ECO:0007669"/>
    <property type="project" value="UniProtKB-KW"/>
</dbReference>
<dbReference type="GO" id="GO:0008270">
    <property type="term" value="F:zinc ion binding"/>
    <property type="evidence" value="ECO:0007669"/>
    <property type="project" value="InterPro"/>
</dbReference>
<dbReference type="Pfam" id="PF17919">
    <property type="entry name" value="RT_RNaseH_2"/>
    <property type="match status" value="1"/>
</dbReference>
<dbReference type="EMBL" id="BMAU01021201">
    <property type="protein sequence ID" value="GFX98065.1"/>
    <property type="molecule type" value="Genomic_DNA"/>
</dbReference>
<evidence type="ECO:0000259" key="11">
    <source>
        <dbReference type="PROSITE" id="PS50994"/>
    </source>
</evidence>
<dbReference type="InterPro" id="IPR000477">
    <property type="entry name" value="RT_dom"/>
</dbReference>
<dbReference type="InterPro" id="IPR036875">
    <property type="entry name" value="Znf_CCHC_sf"/>
</dbReference>
<dbReference type="InterPro" id="IPR036397">
    <property type="entry name" value="RNaseH_sf"/>
</dbReference>
<keyword evidence="3" id="KW-0548">Nucleotidyltransferase</keyword>
<dbReference type="Gene3D" id="3.10.10.10">
    <property type="entry name" value="HIV Type 1 Reverse Transcriptase, subunit A, domain 1"/>
    <property type="match status" value="1"/>
</dbReference>
<evidence type="ECO:0000256" key="8">
    <source>
        <dbReference type="ARBA" id="ARBA00023125"/>
    </source>
</evidence>
<dbReference type="GO" id="GO:0042575">
    <property type="term" value="C:DNA polymerase complex"/>
    <property type="evidence" value="ECO:0007669"/>
    <property type="project" value="UniProtKB-ARBA"/>
</dbReference>
<dbReference type="PANTHER" id="PTHR37984">
    <property type="entry name" value="PROTEIN CBG26694"/>
    <property type="match status" value="1"/>
</dbReference>
<keyword evidence="5" id="KW-0064">Aspartyl protease</keyword>
<keyword evidence="3" id="KW-0808">Transferase</keyword>
<dbReference type="InterPro" id="IPR001584">
    <property type="entry name" value="Integrase_cat-core"/>
</dbReference>
<dbReference type="PROSITE" id="PS50994">
    <property type="entry name" value="INTEGRASE"/>
    <property type="match status" value="1"/>
</dbReference>
<feature type="region of interest" description="Disordered" evidence="9">
    <location>
        <begin position="1223"/>
        <end position="1294"/>
    </location>
</feature>
<dbReference type="CDD" id="cd01647">
    <property type="entry name" value="RT_LTR"/>
    <property type="match status" value="1"/>
</dbReference>
<proteinExistence type="predicted"/>
<dbReference type="GO" id="GO:0003964">
    <property type="term" value="F:RNA-directed DNA polymerase activity"/>
    <property type="evidence" value="ECO:0007669"/>
    <property type="project" value="UniProtKB-KW"/>
</dbReference>
<accession>A0A8X6RPQ1</accession>
<dbReference type="Gene3D" id="4.10.60.10">
    <property type="entry name" value="Zinc finger, CCHC-type"/>
    <property type="match status" value="1"/>
</dbReference>
<evidence type="ECO:0000256" key="2">
    <source>
        <dbReference type="ARBA" id="ARBA00022670"/>
    </source>
</evidence>
<comment type="caution">
    <text evidence="12">The sequence shown here is derived from an EMBL/GenBank/DDBJ whole genome shotgun (WGS) entry which is preliminary data.</text>
</comment>
<reference evidence="12" key="1">
    <citation type="submission" date="2020-08" db="EMBL/GenBank/DDBJ databases">
        <title>Multicomponent nature underlies the extraordinary mechanical properties of spider dragline silk.</title>
        <authorList>
            <person name="Kono N."/>
            <person name="Nakamura H."/>
            <person name="Mori M."/>
            <person name="Yoshida Y."/>
            <person name="Ohtoshi R."/>
            <person name="Malay A.D."/>
            <person name="Moran D.A.P."/>
            <person name="Tomita M."/>
            <person name="Numata K."/>
            <person name="Arakawa K."/>
        </authorList>
    </citation>
    <scope>NUCLEOTIDE SEQUENCE</scope>
</reference>
<dbReference type="SUPFAM" id="SSF56672">
    <property type="entry name" value="DNA/RNA polymerases"/>
    <property type="match status" value="1"/>
</dbReference>
<organism evidence="12 13">
    <name type="scientific">Trichonephila clavipes</name>
    <name type="common">Golden silk orbweaver</name>
    <name type="synonym">Nephila clavipes</name>
    <dbReference type="NCBI Taxonomy" id="2585209"/>
    <lineage>
        <taxon>Eukaryota</taxon>
        <taxon>Metazoa</taxon>
        <taxon>Ecdysozoa</taxon>
        <taxon>Arthropoda</taxon>
        <taxon>Chelicerata</taxon>
        <taxon>Arachnida</taxon>
        <taxon>Araneae</taxon>
        <taxon>Araneomorphae</taxon>
        <taxon>Entelegynae</taxon>
        <taxon>Araneoidea</taxon>
        <taxon>Nephilidae</taxon>
        <taxon>Trichonephila</taxon>
    </lineage>
</organism>
<evidence type="ECO:0000256" key="4">
    <source>
        <dbReference type="ARBA" id="ARBA00022722"/>
    </source>
</evidence>
<dbReference type="InterPro" id="IPR001878">
    <property type="entry name" value="Znf_CCHC"/>
</dbReference>
<dbReference type="Proteomes" id="UP000887159">
    <property type="component" value="Unassembled WGS sequence"/>
</dbReference>
<evidence type="ECO:0000256" key="1">
    <source>
        <dbReference type="ARBA" id="ARBA00012493"/>
    </source>
</evidence>
<evidence type="ECO:0000256" key="5">
    <source>
        <dbReference type="ARBA" id="ARBA00022750"/>
    </source>
</evidence>
<dbReference type="SUPFAM" id="SSF53098">
    <property type="entry name" value="Ribonuclease H-like"/>
    <property type="match status" value="1"/>
</dbReference>
<dbReference type="GO" id="GO:0015074">
    <property type="term" value="P:DNA integration"/>
    <property type="evidence" value="ECO:0007669"/>
    <property type="project" value="InterPro"/>
</dbReference>
<dbReference type="Gene3D" id="3.30.420.10">
    <property type="entry name" value="Ribonuclease H-like superfamily/Ribonuclease H"/>
    <property type="match status" value="2"/>
</dbReference>
<dbReference type="GO" id="GO:0004519">
    <property type="term" value="F:endonuclease activity"/>
    <property type="evidence" value="ECO:0007669"/>
    <property type="project" value="UniProtKB-KW"/>
</dbReference>
<dbReference type="FunFam" id="3.10.20.370:FF:000001">
    <property type="entry name" value="Retrovirus-related Pol polyprotein from transposon 17.6-like protein"/>
    <property type="match status" value="1"/>
</dbReference>
<evidence type="ECO:0000313" key="12">
    <source>
        <dbReference type="EMBL" id="GFX98065.1"/>
    </source>
</evidence>
<dbReference type="FunFam" id="1.10.340.70:FF:000003">
    <property type="entry name" value="Protein CBG25708"/>
    <property type="match status" value="1"/>
</dbReference>
<feature type="domain" description="Reverse transcriptase" evidence="10">
    <location>
        <begin position="452"/>
        <end position="630"/>
    </location>
</feature>
<keyword evidence="2" id="KW-0645">Protease</keyword>
<evidence type="ECO:0000313" key="13">
    <source>
        <dbReference type="Proteomes" id="UP000887159"/>
    </source>
</evidence>
<dbReference type="InterPro" id="IPR043128">
    <property type="entry name" value="Rev_trsase/Diguanyl_cyclase"/>
</dbReference>
<dbReference type="Pfam" id="PF17921">
    <property type="entry name" value="Integrase_H2C2"/>
    <property type="match status" value="1"/>
</dbReference>
<keyword evidence="13" id="KW-1185">Reference proteome</keyword>
<sequence>MGSLNINFESYDASVEDWSSYVERLESYFVVNGIEDKMKVPAILSLMGATTYKLLKNLATPYILSKLTYQDIVKLLSEHLNPKPLEMTERFCFYKRKQFEGESIANYCAELQKLSIHCNFGNNLSTMLRDKLVMGLKNENIQKKLLAEDKLTYGKAKSIAFAMESAQRDVCEIQNQMVSIKKLHSSQDKNIKKDFSKFKKSEPTKKFDKSRKCYRCDGTQHLAHECKHKNTQCRNCLKNGHLAKVCRSKRNETVKQIESCSETVPVNSVKSPQHARDKILLEIFVEGNKCLFELDTGASISCMNVNEFKKLCPDVAIKPTKLLLRNFDNSMITSAGQAVVQIQYKDQINTEIIYLVHAKVNAVFGREWLRNFQLDWSSIKAVQVENCNSRTNKLNILLQKYEKFFSPGIGKLEKFCRRLQMKPNYKPVFFKPRPVPFALKERIETEHNRLVAEDIIEPVTYSDWATPIVSVIKQNGNLRICGDYKVTINPGLKIEQYPLLRIEDIFAELSGGEFFTKIDLSEAYLQMLVDEQDRHLLTINTHKGLFHYKRMNYGIALAPAVWQRAIEQVLPGIAGVHVFLDDITITGRNDQEHFERLELVLQRLEEYGLRVNKRKSEFFKKSVNYCGHTTDKFGLHKAQEKIDAITKVPVPKTVSDLKSFLGLVNYYGKFIPNLSTRVALFNNLLQKGTKFLWTAECEKAFKALKQEIASDRILCHYDPKLPPVLQTDASPVGIGAVLSHIMPDGSEKPAMFASRSLTKTERNYSQIDKEALSIVWGVKRFYQYLFGRHFDLVSDHKPLVSIFAPNRSLPCQSATRMVYYALFLQAFSYTIKYRNTKNHGNADALSRLPLAVDKDCEYLTEADVTNISQVELMPVTATDIARATKTDRKLFELYESLKSGTELPVPWKGRESEFSLQNGCIMYGHRVCIPEKYQNQVLEELHVGHPGIVKMKAIARSYCYWQGIDASIANFVQNCSACIATRNEPARINRHPWEWPNGPWQRIHVDYAGPFMGKMFFVVSDAYLKWIEVIPMKNITASFTNSSSLYSFCSLWNSLNFAPYHPATNGQAERIVQLFKASLKSSRGDSGDLNVKLQRFLLQYRITPHSLTGETPSALFLKRCICTRLDLFKPNLRDKVVQKQSSRLDTESILREFQEGEKVAVKNYSGPNKWKIGKIINRDGTLSCSIQIGNEIWKRHVDQIRKCGKSIELSQAATEIPIYDKELNFPDEPVSDDVAELEPPAPVPEVVPEPKDVPATPSDDIPPKPVPDASGKPKTDVPLRRSNRIRRPPKRLDL</sequence>
<dbReference type="InterPro" id="IPR012337">
    <property type="entry name" value="RNaseH-like_sf"/>
</dbReference>
<dbReference type="PROSITE" id="PS50878">
    <property type="entry name" value="RT_POL"/>
    <property type="match status" value="1"/>
</dbReference>
<keyword evidence="6" id="KW-0255">Endonuclease</keyword>
<evidence type="ECO:0000256" key="3">
    <source>
        <dbReference type="ARBA" id="ARBA00022695"/>
    </source>
</evidence>
<dbReference type="Gene3D" id="1.10.340.70">
    <property type="match status" value="1"/>
</dbReference>
<dbReference type="Pfam" id="PF00078">
    <property type="entry name" value="RVT_1"/>
    <property type="match status" value="1"/>
</dbReference>
<keyword evidence="8" id="KW-0238">DNA-binding</keyword>
<dbReference type="Gene3D" id="2.40.70.10">
    <property type="entry name" value="Acid Proteases"/>
    <property type="match status" value="1"/>
</dbReference>
<dbReference type="InterPro" id="IPR043502">
    <property type="entry name" value="DNA/RNA_pol_sf"/>
</dbReference>
<evidence type="ECO:0000256" key="6">
    <source>
        <dbReference type="ARBA" id="ARBA00022759"/>
    </source>
</evidence>
<gene>
    <name evidence="12" type="primary">Tf2-8</name>
    <name evidence="12" type="ORF">TNCV_4907141</name>
</gene>
<protein>
    <recommendedName>
        <fullName evidence="1">RNA-directed DNA polymerase</fullName>
        <ecNumber evidence="1">2.7.7.49</ecNumber>
    </recommendedName>
</protein>
<dbReference type="InterPro" id="IPR041588">
    <property type="entry name" value="Integrase_H2C2"/>
</dbReference>
<keyword evidence="7" id="KW-0695">RNA-directed DNA polymerase</keyword>
<dbReference type="InterPro" id="IPR041577">
    <property type="entry name" value="RT_RNaseH_2"/>
</dbReference>
<keyword evidence="6" id="KW-0378">Hydrolase</keyword>
<evidence type="ECO:0000259" key="10">
    <source>
        <dbReference type="PROSITE" id="PS50878"/>
    </source>
</evidence>
<dbReference type="FunFam" id="3.30.70.270:FF:000026">
    <property type="entry name" value="Transposon Ty3-G Gag-Pol polyprotein"/>
    <property type="match status" value="1"/>
</dbReference>
<feature type="domain" description="Integrase catalytic" evidence="11">
    <location>
        <begin position="1058"/>
        <end position="1120"/>
    </location>
</feature>
<dbReference type="InterPro" id="IPR021109">
    <property type="entry name" value="Peptidase_aspartic_dom_sf"/>
</dbReference>
<dbReference type="EC" id="2.7.7.49" evidence="1"/>
<dbReference type="InterPro" id="IPR050951">
    <property type="entry name" value="Retrovirus_Pol_polyprotein"/>
</dbReference>
<keyword evidence="4" id="KW-0540">Nuclease</keyword>
<evidence type="ECO:0000256" key="7">
    <source>
        <dbReference type="ARBA" id="ARBA00022918"/>
    </source>
</evidence>
<dbReference type="GO" id="GO:0004190">
    <property type="term" value="F:aspartic-type endopeptidase activity"/>
    <property type="evidence" value="ECO:0007669"/>
    <property type="project" value="UniProtKB-KW"/>
</dbReference>
<dbReference type="Gene3D" id="3.30.70.270">
    <property type="match status" value="2"/>
</dbReference>
<feature type="compositionally biased region" description="Basic residues" evidence="9">
    <location>
        <begin position="1281"/>
        <end position="1294"/>
    </location>
</feature>
<dbReference type="PANTHER" id="PTHR37984:SF14">
    <property type="entry name" value="RIBONUCLEASE H"/>
    <property type="match status" value="1"/>
</dbReference>
<evidence type="ECO:0000256" key="9">
    <source>
        <dbReference type="SAM" id="MobiDB-lite"/>
    </source>
</evidence>
<dbReference type="CDD" id="cd09274">
    <property type="entry name" value="RNase_HI_RT_Ty3"/>
    <property type="match status" value="1"/>
</dbReference>
<dbReference type="GO" id="GO:0003677">
    <property type="term" value="F:DNA binding"/>
    <property type="evidence" value="ECO:0007669"/>
    <property type="project" value="UniProtKB-KW"/>
</dbReference>